<dbReference type="RefSeq" id="WP_203569486.1">
    <property type="nucleotide sequence ID" value="NZ_WOFE01000001.1"/>
</dbReference>
<dbReference type="PANTHER" id="PTHR14237:SF19">
    <property type="entry name" value="MITOCHONDRIAL AMIDOXIME REDUCING COMPONENT 1"/>
    <property type="match status" value="1"/>
</dbReference>
<organism evidence="2 3">
    <name type="scientific">Deefgea chitinilytica</name>
    <dbReference type="NCBI Taxonomy" id="570276"/>
    <lineage>
        <taxon>Bacteria</taxon>
        <taxon>Pseudomonadati</taxon>
        <taxon>Pseudomonadota</taxon>
        <taxon>Betaproteobacteria</taxon>
        <taxon>Neisseriales</taxon>
        <taxon>Chitinibacteraceae</taxon>
        <taxon>Deefgea</taxon>
    </lineage>
</organism>
<protein>
    <submittedName>
        <fullName evidence="2">MOSC domain-containing protein</fullName>
    </submittedName>
</protein>
<reference evidence="2 3" key="1">
    <citation type="submission" date="2019-11" db="EMBL/GenBank/DDBJ databases">
        <title>Novel Deefgea species.</title>
        <authorList>
            <person name="Han J.-H."/>
        </authorList>
    </citation>
    <scope>NUCLEOTIDE SEQUENCE [LARGE SCALE GENOMIC DNA]</scope>
    <source>
        <strain evidence="2 3">LMG 24817</strain>
    </source>
</reference>
<dbReference type="InterPro" id="IPR011037">
    <property type="entry name" value="Pyrv_Knase-like_insert_dom_sf"/>
</dbReference>
<accession>A0ABS2C807</accession>
<dbReference type="InterPro" id="IPR005303">
    <property type="entry name" value="MOCOS_middle"/>
</dbReference>
<proteinExistence type="predicted"/>
<dbReference type="Proteomes" id="UP001195660">
    <property type="component" value="Unassembled WGS sequence"/>
</dbReference>
<dbReference type="SUPFAM" id="SSF50800">
    <property type="entry name" value="PK beta-barrel domain-like"/>
    <property type="match status" value="1"/>
</dbReference>
<name>A0ABS2C807_9NEIS</name>
<dbReference type="SUPFAM" id="SSF141673">
    <property type="entry name" value="MOSC N-terminal domain-like"/>
    <property type="match status" value="1"/>
</dbReference>
<evidence type="ECO:0000313" key="3">
    <source>
        <dbReference type="Proteomes" id="UP001195660"/>
    </source>
</evidence>
<dbReference type="Pfam" id="PF03473">
    <property type="entry name" value="MOSC"/>
    <property type="match status" value="1"/>
</dbReference>
<gene>
    <name evidence="2" type="ORF">GM173_01095</name>
</gene>
<comment type="caution">
    <text evidence="2">The sequence shown here is derived from an EMBL/GenBank/DDBJ whole genome shotgun (WGS) entry which is preliminary data.</text>
</comment>
<dbReference type="EMBL" id="WOFE01000001">
    <property type="protein sequence ID" value="MBM5570172.1"/>
    <property type="molecule type" value="Genomic_DNA"/>
</dbReference>
<dbReference type="PROSITE" id="PS51340">
    <property type="entry name" value="MOSC"/>
    <property type="match status" value="1"/>
</dbReference>
<evidence type="ECO:0000259" key="1">
    <source>
        <dbReference type="PROSITE" id="PS51340"/>
    </source>
</evidence>
<evidence type="ECO:0000313" key="2">
    <source>
        <dbReference type="EMBL" id="MBM5570172.1"/>
    </source>
</evidence>
<dbReference type="InterPro" id="IPR005302">
    <property type="entry name" value="MoCF_Sase_C"/>
</dbReference>
<dbReference type="Pfam" id="PF03476">
    <property type="entry name" value="MOSC_N"/>
    <property type="match status" value="1"/>
</dbReference>
<sequence>MTMTLSAIYRYPLKSCRAQALTNSLLTMRGLQFDREWMVATNEGKYITGRTEPRLLLIRAEPTGDGLWLKAPNCVDLFVPLGHFSETHIADVWENEFLARRGALDADAWLSAYLGQQVHLMWTGPESHRRVKHHPEIPVGFADTYPLLLIGEGSLRELNHRIGREMSMLRFRPNLVIANTEPFAEDRWQRIRIGDVEFQLGKPCERCILTTLDPDTAAKSPDSEPLRSLAKFRKIQGAVVFGQNLLALGEGELRQGMPLEVLSYF</sequence>
<dbReference type="PANTHER" id="PTHR14237">
    <property type="entry name" value="MOLYBDOPTERIN COFACTOR SULFURASE MOSC"/>
    <property type="match status" value="1"/>
</dbReference>
<feature type="domain" description="MOSC" evidence="1">
    <location>
        <begin position="115"/>
        <end position="262"/>
    </location>
</feature>
<keyword evidence="3" id="KW-1185">Reference proteome</keyword>